<reference evidence="2 3" key="1">
    <citation type="journal article" date="2010" name="Nature">
        <title>The genome of a songbird.</title>
        <authorList>
            <person name="Warren W.C."/>
            <person name="Clayton D.F."/>
            <person name="Ellegren H."/>
            <person name="Arnold A.P."/>
            <person name="Hillier L.W."/>
            <person name="Kunstner A."/>
            <person name="Searle S."/>
            <person name="White S."/>
            <person name="Vilella A.J."/>
            <person name="Fairley S."/>
            <person name="Heger A."/>
            <person name="Kong L."/>
            <person name="Ponting C.P."/>
            <person name="Jarvis E.D."/>
            <person name="Mello C.V."/>
            <person name="Minx P."/>
            <person name="Lovell P."/>
            <person name="Velho T.A."/>
            <person name="Ferris M."/>
            <person name="Balakrishnan C.N."/>
            <person name="Sinha S."/>
            <person name="Blatti C."/>
            <person name="London S.E."/>
            <person name="Li Y."/>
            <person name="Lin Y.C."/>
            <person name="George J."/>
            <person name="Sweedler J."/>
            <person name="Southey B."/>
            <person name="Gunaratne P."/>
            <person name="Watson M."/>
            <person name="Nam K."/>
            <person name="Backstrom N."/>
            <person name="Smeds L."/>
            <person name="Nabholz B."/>
            <person name="Itoh Y."/>
            <person name="Whitney O."/>
            <person name="Pfenning A.R."/>
            <person name="Howard J."/>
            <person name="Volker M."/>
            <person name="Skinner B.M."/>
            <person name="Griffin D.K."/>
            <person name="Ye L."/>
            <person name="McLaren W.M."/>
            <person name="Flicek P."/>
            <person name="Quesada V."/>
            <person name="Velasco G."/>
            <person name="Lopez-Otin C."/>
            <person name="Puente X.S."/>
            <person name="Olender T."/>
            <person name="Lancet D."/>
            <person name="Smit A.F."/>
            <person name="Hubley R."/>
            <person name="Konkel M.K."/>
            <person name="Walker J.A."/>
            <person name="Batzer M.A."/>
            <person name="Gu W."/>
            <person name="Pollock D.D."/>
            <person name="Chen L."/>
            <person name="Cheng Z."/>
            <person name="Eichler E.E."/>
            <person name="Stapley J."/>
            <person name="Slate J."/>
            <person name="Ekblom R."/>
            <person name="Birkhead T."/>
            <person name="Burke T."/>
            <person name="Burt D."/>
            <person name="Scharff C."/>
            <person name="Adam I."/>
            <person name="Richard H."/>
            <person name="Sultan M."/>
            <person name="Soldatov A."/>
            <person name="Lehrach H."/>
            <person name="Edwards S.V."/>
            <person name="Yang S.P."/>
            <person name="Li X."/>
            <person name="Graves T."/>
            <person name="Fulton L."/>
            <person name="Nelson J."/>
            <person name="Chinwalla A."/>
            <person name="Hou S."/>
            <person name="Mardis E.R."/>
            <person name="Wilson R.K."/>
        </authorList>
    </citation>
    <scope>NUCLEOTIDE SEQUENCE [LARGE SCALE GENOMIC DNA]</scope>
</reference>
<feature type="transmembrane region" description="Helical" evidence="1">
    <location>
        <begin position="42"/>
        <end position="64"/>
    </location>
</feature>
<feature type="transmembrane region" description="Helical" evidence="1">
    <location>
        <begin position="12"/>
        <end position="30"/>
    </location>
</feature>
<dbReference type="AlphaFoldDB" id="A0A674GLV1"/>
<dbReference type="InParanoid" id="A0A674GLV1"/>
<dbReference type="Ensembl" id="ENSTGUT00000032138.1">
    <property type="protein sequence ID" value="ENSTGUP00000023426.1"/>
    <property type="gene ID" value="ENSTGUG00000023120.1"/>
</dbReference>
<keyword evidence="1" id="KW-1133">Transmembrane helix</keyword>
<reference evidence="2" key="2">
    <citation type="submission" date="2025-08" db="UniProtKB">
        <authorList>
            <consortium name="Ensembl"/>
        </authorList>
    </citation>
    <scope>IDENTIFICATION</scope>
</reference>
<reference evidence="2" key="3">
    <citation type="submission" date="2025-09" db="UniProtKB">
        <authorList>
            <consortium name="Ensembl"/>
        </authorList>
    </citation>
    <scope>IDENTIFICATION</scope>
</reference>
<proteinExistence type="predicted"/>
<organism evidence="2 3">
    <name type="scientific">Taeniopygia guttata</name>
    <name type="common">Zebra finch</name>
    <name type="synonym">Poephila guttata</name>
    <dbReference type="NCBI Taxonomy" id="59729"/>
    <lineage>
        <taxon>Eukaryota</taxon>
        <taxon>Metazoa</taxon>
        <taxon>Chordata</taxon>
        <taxon>Craniata</taxon>
        <taxon>Vertebrata</taxon>
        <taxon>Euteleostomi</taxon>
        <taxon>Archelosauria</taxon>
        <taxon>Archosauria</taxon>
        <taxon>Dinosauria</taxon>
        <taxon>Saurischia</taxon>
        <taxon>Theropoda</taxon>
        <taxon>Coelurosauria</taxon>
        <taxon>Aves</taxon>
        <taxon>Neognathae</taxon>
        <taxon>Neoaves</taxon>
        <taxon>Telluraves</taxon>
        <taxon>Australaves</taxon>
        <taxon>Passeriformes</taxon>
        <taxon>Passeroidea</taxon>
        <taxon>Estrildidae</taxon>
        <taxon>Estrildinae</taxon>
        <taxon>Taeniopygia</taxon>
    </lineage>
</organism>
<keyword evidence="1" id="KW-0812">Transmembrane</keyword>
<sequence>VEEKLSPCWAGIARFSAAASLTSLHLLAVLRHVVRADGPQEFDVIIAVVLGHLLCIGLVRTTYIDLHLPVEPIVEQEVVGHADPVGFHGMSLAIIIIPNIPWKQKGVQRESSAPLGFISPPLPPSWHRDIHGFRFFFLLWTWIYFQEGKGDAKSANPTSRQVCCWN</sequence>
<evidence type="ECO:0000313" key="3">
    <source>
        <dbReference type="Proteomes" id="UP000007754"/>
    </source>
</evidence>
<dbReference type="Proteomes" id="UP000007754">
    <property type="component" value="Chromosome 23"/>
</dbReference>
<keyword evidence="3" id="KW-1185">Reference proteome</keyword>
<accession>A0A674GLV1</accession>
<keyword evidence="1" id="KW-0472">Membrane</keyword>
<dbReference type="GeneTree" id="ENSGT01030000234896"/>
<protein>
    <submittedName>
        <fullName evidence="2">Uncharacterized protein</fullName>
    </submittedName>
</protein>
<feature type="transmembrane region" description="Helical" evidence="1">
    <location>
        <begin position="84"/>
        <end position="102"/>
    </location>
</feature>
<name>A0A674GLV1_TAEGU</name>
<evidence type="ECO:0000313" key="2">
    <source>
        <dbReference type="Ensembl" id="ENSTGUP00000023426.1"/>
    </source>
</evidence>
<evidence type="ECO:0000256" key="1">
    <source>
        <dbReference type="SAM" id="Phobius"/>
    </source>
</evidence>